<dbReference type="SUPFAM" id="SSF69618">
    <property type="entry name" value="HemD-like"/>
    <property type="match status" value="1"/>
</dbReference>
<dbReference type="Gene3D" id="3.40.50.10090">
    <property type="match status" value="2"/>
</dbReference>
<keyword evidence="6" id="KW-0627">Porphyrin biosynthesis</keyword>
<dbReference type="GO" id="GO:0032259">
    <property type="term" value="P:methylation"/>
    <property type="evidence" value="ECO:0007669"/>
    <property type="project" value="UniProtKB-KW"/>
</dbReference>
<dbReference type="InterPro" id="IPR036108">
    <property type="entry name" value="4pyrrol_syn_uPrphyn_synt_sf"/>
</dbReference>
<dbReference type="InterPro" id="IPR035996">
    <property type="entry name" value="4pyrrol_Methylase_sf"/>
</dbReference>
<dbReference type="PROSITE" id="PS00839">
    <property type="entry name" value="SUMT_1"/>
    <property type="match status" value="1"/>
</dbReference>
<dbReference type="Gene3D" id="3.30.950.10">
    <property type="entry name" value="Methyltransferase, Cobalt-precorrin-4 Transmethylase, Domain 2"/>
    <property type="match status" value="1"/>
</dbReference>
<dbReference type="NCBIfam" id="NF004790">
    <property type="entry name" value="PRK06136.1"/>
    <property type="match status" value="1"/>
</dbReference>
<keyword evidence="3 8" id="KW-0489">Methyltransferase</keyword>
<dbReference type="PROSITE" id="PS00840">
    <property type="entry name" value="SUMT_2"/>
    <property type="match status" value="1"/>
</dbReference>
<keyword evidence="5" id="KW-0949">S-adenosyl-L-methionine</keyword>
<proteinExistence type="inferred from homology"/>
<comment type="caution">
    <text evidence="11">The sequence shown here is derived from an EMBL/GenBank/DDBJ whole genome shotgun (WGS) entry which is preliminary data.</text>
</comment>
<evidence type="ECO:0000256" key="7">
    <source>
        <dbReference type="ARBA" id="ARBA00025705"/>
    </source>
</evidence>
<dbReference type="InterPro" id="IPR014777">
    <property type="entry name" value="4pyrrole_Mease_sub1"/>
</dbReference>
<dbReference type="InterPro" id="IPR000878">
    <property type="entry name" value="4pyrrol_Mease"/>
</dbReference>
<dbReference type="Gene3D" id="3.40.1010.10">
    <property type="entry name" value="Cobalt-precorrin-4 Transmethylase, Domain 1"/>
    <property type="match status" value="1"/>
</dbReference>
<evidence type="ECO:0000259" key="10">
    <source>
        <dbReference type="Pfam" id="PF02602"/>
    </source>
</evidence>
<dbReference type="RefSeq" id="WP_085052757.1">
    <property type="nucleotide sequence ID" value="NZ_LNQR01000076.1"/>
</dbReference>
<evidence type="ECO:0000313" key="11">
    <source>
        <dbReference type="EMBL" id="KWT83466.1"/>
    </source>
</evidence>
<dbReference type="EC" id="2.1.1.107" evidence="2"/>
<evidence type="ECO:0000259" key="9">
    <source>
        <dbReference type="Pfam" id="PF00590"/>
    </source>
</evidence>
<reference evidence="11 12" key="1">
    <citation type="submission" date="2015-11" db="EMBL/GenBank/DDBJ databases">
        <authorList>
            <person name="Lin W."/>
        </authorList>
    </citation>
    <scope>NUCLEOTIDE SEQUENCE [LARGE SCALE GENOMIC DNA]</scope>
    <source>
        <strain evidence="11 12">HCH-1</strain>
    </source>
</reference>
<dbReference type="Pfam" id="PF02602">
    <property type="entry name" value="HEM4"/>
    <property type="match status" value="1"/>
</dbReference>
<dbReference type="Pfam" id="PF00590">
    <property type="entry name" value="TP_methylase"/>
    <property type="match status" value="1"/>
</dbReference>
<evidence type="ECO:0000256" key="5">
    <source>
        <dbReference type="ARBA" id="ARBA00022691"/>
    </source>
</evidence>
<dbReference type="EMBL" id="LNQR01000076">
    <property type="protein sequence ID" value="KWT83466.1"/>
    <property type="molecule type" value="Genomic_DNA"/>
</dbReference>
<dbReference type="NCBIfam" id="TIGR01469">
    <property type="entry name" value="cobA_cysG_Cterm"/>
    <property type="match status" value="1"/>
</dbReference>
<dbReference type="InterPro" id="IPR006366">
    <property type="entry name" value="CobA/CysG_C"/>
</dbReference>
<dbReference type="Proteomes" id="UP000060487">
    <property type="component" value="Unassembled WGS sequence"/>
</dbReference>
<dbReference type="PANTHER" id="PTHR45790">
    <property type="entry name" value="SIROHEME SYNTHASE-RELATED"/>
    <property type="match status" value="1"/>
</dbReference>
<feature type="domain" description="Tetrapyrrole biosynthesis uroporphyrinogen III synthase" evidence="10">
    <location>
        <begin position="271"/>
        <end position="499"/>
    </location>
</feature>
<evidence type="ECO:0000256" key="8">
    <source>
        <dbReference type="RuleBase" id="RU003960"/>
    </source>
</evidence>
<sequence length="518" mass="56846">MKKAKGKVFLVGAGPGDIGLLTLKAHRCIQKADTILYDFHVNSRLLNLAKEGAELIYAGKRGGRHEMTQDEINKSLLKKAVEGKIVCRLKGGDPFVFGRGGEEAEILAAHGVDFEIIPGVTSAISVPAYAGIPLTHRKHSSSFAVVTGNEDETKKDSKLNWPAIAQGFDTLVFLMGVKNIDYITSKLIKNGRDPLTPAAIIRWGTRPEQVTLTTTLKDISETAKGQKIRPPAVMVVGSTVGLRDTLNWYEKKPLFGQRILITRQYTVGYEPLEEMGAEIFEFPTIKTVPPDSYDALDAAIDTIETYDWIIITSSNGFKYFFNRLIDKNKDIRDLKGIRLCAIGEKTAETLKGYGLLPAAVPEEFNAEGLVKLFTKDGADVVKGKRFLLPRAEKSRETFPDAVRDLGGHIDTPAAYKTIKPQTHAKRLERFLREGKITMATFTSASSFNNLQEFIGSDTTELLREVTIAAIGPVTKKAIEKAGLTVGIMAEKATIEGLVQAIIVEAAALSSNVKYKSFR</sequence>
<dbReference type="InterPro" id="IPR050161">
    <property type="entry name" value="Siro_Cobalamin_biosynth"/>
</dbReference>
<accession>A0ABR5SET4</accession>
<dbReference type="CDD" id="cd11642">
    <property type="entry name" value="SUMT"/>
    <property type="match status" value="1"/>
</dbReference>
<dbReference type="GO" id="GO:0004851">
    <property type="term" value="F:uroporphyrin-III C-methyltransferase activity"/>
    <property type="evidence" value="ECO:0007669"/>
    <property type="project" value="UniProtKB-EC"/>
</dbReference>
<dbReference type="InterPro" id="IPR003754">
    <property type="entry name" value="4pyrrol_synth_uPrphyn_synth"/>
</dbReference>
<dbReference type="SUPFAM" id="SSF53790">
    <property type="entry name" value="Tetrapyrrole methylase"/>
    <property type="match status" value="1"/>
</dbReference>
<dbReference type="PANTHER" id="PTHR45790:SF3">
    <property type="entry name" value="S-ADENOSYL-L-METHIONINE-DEPENDENT UROPORPHYRINOGEN III METHYLTRANSFERASE, CHLOROPLASTIC"/>
    <property type="match status" value="1"/>
</dbReference>
<keyword evidence="12" id="KW-1185">Reference proteome</keyword>
<protein>
    <recommendedName>
        <fullName evidence="2">uroporphyrinogen-III C-methyltransferase</fullName>
        <ecNumber evidence="2">2.1.1.107</ecNumber>
    </recommendedName>
</protein>
<dbReference type="CDD" id="cd06578">
    <property type="entry name" value="HemD"/>
    <property type="match status" value="1"/>
</dbReference>
<evidence type="ECO:0000256" key="4">
    <source>
        <dbReference type="ARBA" id="ARBA00022679"/>
    </source>
</evidence>
<evidence type="ECO:0000313" key="12">
    <source>
        <dbReference type="Proteomes" id="UP000060487"/>
    </source>
</evidence>
<evidence type="ECO:0000256" key="2">
    <source>
        <dbReference type="ARBA" id="ARBA00012162"/>
    </source>
</evidence>
<feature type="domain" description="Tetrapyrrole methylase" evidence="9">
    <location>
        <begin position="7"/>
        <end position="219"/>
    </location>
</feature>
<evidence type="ECO:0000256" key="3">
    <source>
        <dbReference type="ARBA" id="ARBA00022603"/>
    </source>
</evidence>
<organism evidence="11 12">
    <name type="scientific">Candidatus Magnetominusculus xianensis</name>
    <dbReference type="NCBI Taxonomy" id="1748249"/>
    <lineage>
        <taxon>Bacteria</taxon>
        <taxon>Pseudomonadati</taxon>
        <taxon>Nitrospirota</taxon>
        <taxon>Nitrospiria</taxon>
        <taxon>Nitrospirales</taxon>
        <taxon>Nitrospiraceae</taxon>
        <taxon>Candidatus Magnetominusculus</taxon>
    </lineage>
</organism>
<evidence type="ECO:0000256" key="1">
    <source>
        <dbReference type="ARBA" id="ARBA00005879"/>
    </source>
</evidence>
<dbReference type="InterPro" id="IPR014776">
    <property type="entry name" value="4pyrrole_Mease_sub2"/>
</dbReference>
<keyword evidence="4 8" id="KW-0808">Transferase</keyword>
<comment type="pathway">
    <text evidence="7">Porphyrin-containing compound metabolism; siroheme biosynthesis; precorrin-2 from uroporphyrinogen III: step 1/1.</text>
</comment>
<comment type="similarity">
    <text evidence="1 8">Belongs to the precorrin methyltransferase family.</text>
</comment>
<name>A0ABR5SET4_9BACT</name>
<dbReference type="InterPro" id="IPR003043">
    <property type="entry name" value="Uropor_MeTrfase_CS"/>
</dbReference>
<evidence type="ECO:0000256" key="6">
    <source>
        <dbReference type="ARBA" id="ARBA00023244"/>
    </source>
</evidence>
<gene>
    <name evidence="11" type="primary">nasF</name>
    <name evidence="11" type="ORF">ASN18_2154</name>
</gene>